<protein>
    <recommendedName>
        <fullName evidence="2">DUF6590 domain-containing protein</fullName>
    </recommendedName>
</protein>
<dbReference type="InterPro" id="IPR046497">
    <property type="entry name" value="DUF6590"/>
</dbReference>
<evidence type="ECO:0000259" key="2">
    <source>
        <dbReference type="Pfam" id="PF20233"/>
    </source>
</evidence>
<evidence type="ECO:0000313" key="4">
    <source>
        <dbReference type="Proteomes" id="UP000235672"/>
    </source>
</evidence>
<dbReference type="Proteomes" id="UP000235672">
    <property type="component" value="Unassembled WGS sequence"/>
</dbReference>
<feature type="region of interest" description="Disordered" evidence="1">
    <location>
        <begin position="1"/>
        <end position="23"/>
    </location>
</feature>
<feature type="region of interest" description="Disordered" evidence="1">
    <location>
        <begin position="79"/>
        <end position="99"/>
    </location>
</feature>
<feature type="domain" description="DUF6590" evidence="2">
    <location>
        <begin position="178"/>
        <end position="269"/>
    </location>
</feature>
<evidence type="ECO:0000256" key="1">
    <source>
        <dbReference type="SAM" id="MobiDB-lite"/>
    </source>
</evidence>
<accession>A0A2J6Q9N0</accession>
<name>A0A2J6Q9N0_9HELO</name>
<feature type="compositionally biased region" description="Low complexity" evidence="1">
    <location>
        <begin position="8"/>
        <end position="19"/>
    </location>
</feature>
<keyword evidence="4" id="KW-1185">Reference proteome</keyword>
<dbReference type="OrthoDB" id="3541266at2759"/>
<gene>
    <name evidence="3" type="ORF">NA56DRAFT_702076</name>
</gene>
<dbReference type="Pfam" id="PF20233">
    <property type="entry name" value="DUF6590"/>
    <property type="match status" value="1"/>
</dbReference>
<reference evidence="3 4" key="1">
    <citation type="submission" date="2016-05" db="EMBL/GenBank/DDBJ databases">
        <title>A degradative enzymes factory behind the ericoid mycorrhizal symbiosis.</title>
        <authorList>
            <consortium name="DOE Joint Genome Institute"/>
            <person name="Martino E."/>
            <person name="Morin E."/>
            <person name="Grelet G."/>
            <person name="Kuo A."/>
            <person name="Kohler A."/>
            <person name="Daghino S."/>
            <person name="Barry K."/>
            <person name="Choi C."/>
            <person name="Cichocki N."/>
            <person name="Clum A."/>
            <person name="Copeland A."/>
            <person name="Hainaut M."/>
            <person name="Haridas S."/>
            <person name="Labutti K."/>
            <person name="Lindquist E."/>
            <person name="Lipzen A."/>
            <person name="Khouja H.-R."/>
            <person name="Murat C."/>
            <person name="Ohm R."/>
            <person name="Olson A."/>
            <person name="Spatafora J."/>
            <person name="Veneault-Fourrey C."/>
            <person name="Henrissat B."/>
            <person name="Grigoriev I."/>
            <person name="Martin F."/>
            <person name="Perotto S."/>
        </authorList>
    </citation>
    <scope>NUCLEOTIDE SEQUENCE [LARGE SCALE GENOMIC DNA]</scope>
    <source>
        <strain evidence="3 4">UAMH 7357</strain>
    </source>
</reference>
<dbReference type="EMBL" id="KZ613476">
    <property type="protein sequence ID" value="PMD22977.1"/>
    <property type="molecule type" value="Genomic_DNA"/>
</dbReference>
<organism evidence="3 4">
    <name type="scientific">Hyaloscypha hepaticicola</name>
    <dbReference type="NCBI Taxonomy" id="2082293"/>
    <lineage>
        <taxon>Eukaryota</taxon>
        <taxon>Fungi</taxon>
        <taxon>Dikarya</taxon>
        <taxon>Ascomycota</taxon>
        <taxon>Pezizomycotina</taxon>
        <taxon>Leotiomycetes</taxon>
        <taxon>Helotiales</taxon>
        <taxon>Hyaloscyphaceae</taxon>
        <taxon>Hyaloscypha</taxon>
    </lineage>
</organism>
<proteinExistence type="predicted"/>
<evidence type="ECO:0000313" key="3">
    <source>
        <dbReference type="EMBL" id="PMD22977.1"/>
    </source>
</evidence>
<dbReference type="AlphaFoldDB" id="A0A2J6Q9N0"/>
<sequence>MASRDSSKTSTILSKTTPKVISKKSQTSTVVSMDEKMDELAKKNAALEEFRRKRTASAALKQAPRAPQTQAVSYANVLINKENNNRGTKESNVSRPSDGRSFGLAKSICPLPASNTECHKLGRPQVSVSGAYAINRLQISQRSALGSISGNRKLEVAESQMSCMQSKERSTDIVHNPRDFQIGVVYSVATFQRDFSDTVQPGNTNQSITNLGVVYAKYRKFVVIARFATNVVALPVYTHGGRGLSNKPHRDEFVSVRDIDSKGPTAKAESKHKIVWAERYATFKLPTVTSWFTMSNTTSIQLTAPQSHPMSVKCTISGKLRRTSITYLQKLFREVTASAFAEVLPTPAPDADGFFTFQPSSSRAGSAYGRQGSTASVMRGREFWRPARIDE</sequence>